<evidence type="ECO:0000313" key="3">
    <source>
        <dbReference type="Proteomes" id="UP000774326"/>
    </source>
</evidence>
<reference evidence="2" key="1">
    <citation type="journal article" date="2021" name="Open Biol.">
        <title>Shared evolutionary footprints suggest mitochondrial oxidative damage underlies multiple complex I losses in fungi.</title>
        <authorList>
            <person name="Schikora-Tamarit M.A."/>
            <person name="Marcet-Houben M."/>
            <person name="Nosek J."/>
            <person name="Gabaldon T."/>
        </authorList>
    </citation>
    <scope>NUCLEOTIDE SEQUENCE</scope>
    <source>
        <strain evidence="2">CBS2887</strain>
    </source>
</reference>
<dbReference type="Proteomes" id="UP000774326">
    <property type="component" value="Unassembled WGS sequence"/>
</dbReference>
<accession>A0A9P8TQB2</accession>
<dbReference type="EMBL" id="JAEUBG010000981">
    <property type="protein sequence ID" value="KAH3687125.1"/>
    <property type="molecule type" value="Genomic_DNA"/>
</dbReference>
<proteinExistence type="predicted"/>
<comment type="caution">
    <text evidence="2">The sequence shown here is derived from an EMBL/GenBank/DDBJ whole genome shotgun (WGS) entry which is preliminary data.</text>
</comment>
<reference evidence="2" key="2">
    <citation type="submission" date="2021-01" db="EMBL/GenBank/DDBJ databases">
        <authorList>
            <person name="Schikora-Tamarit M.A."/>
        </authorList>
    </citation>
    <scope>NUCLEOTIDE SEQUENCE</scope>
    <source>
        <strain evidence="2">CBS2887</strain>
    </source>
</reference>
<name>A0A9P8TQB2_WICPI</name>
<organism evidence="2 3">
    <name type="scientific">Wickerhamomyces pijperi</name>
    <name type="common">Yeast</name>
    <name type="synonym">Pichia pijperi</name>
    <dbReference type="NCBI Taxonomy" id="599730"/>
    <lineage>
        <taxon>Eukaryota</taxon>
        <taxon>Fungi</taxon>
        <taxon>Dikarya</taxon>
        <taxon>Ascomycota</taxon>
        <taxon>Saccharomycotina</taxon>
        <taxon>Saccharomycetes</taxon>
        <taxon>Phaffomycetales</taxon>
        <taxon>Wickerhamomycetaceae</taxon>
        <taxon>Wickerhamomyces</taxon>
    </lineage>
</organism>
<gene>
    <name evidence="2" type="ORF">WICPIJ_001906</name>
</gene>
<dbReference type="AlphaFoldDB" id="A0A9P8TQB2"/>
<evidence type="ECO:0000256" key="1">
    <source>
        <dbReference type="SAM" id="MobiDB-lite"/>
    </source>
</evidence>
<evidence type="ECO:0000313" key="2">
    <source>
        <dbReference type="EMBL" id="KAH3687125.1"/>
    </source>
</evidence>
<keyword evidence="3" id="KW-1185">Reference proteome</keyword>
<protein>
    <submittedName>
        <fullName evidence="2">Uncharacterized protein</fullName>
    </submittedName>
</protein>
<sequence>MFTSWRNGDVEDSTRTVEGLSEGQVSQEAHHSHLKMLIVIPSAIFEKPRKPCDPGLLLVRSVKDVELLLHNGSQNVRNLIGVMNTQNTGNDSTRRRPRDDSW</sequence>
<feature type="region of interest" description="Disordered" evidence="1">
    <location>
        <begin position="1"/>
        <end position="30"/>
    </location>
</feature>